<evidence type="ECO:0000256" key="2">
    <source>
        <dbReference type="SAM" id="SignalP"/>
    </source>
</evidence>
<accession>A0ABD3VIN2</accession>
<gene>
    <name evidence="3" type="ORF">ACJMK2_007473</name>
</gene>
<keyword evidence="1" id="KW-1133">Transmembrane helix</keyword>
<proteinExistence type="predicted"/>
<feature type="transmembrane region" description="Helical" evidence="1">
    <location>
        <begin position="178"/>
        <end position="196"/>
    </location>
</feature>
<dbReference type="Proteomes" id="UP001634394">
    <property type="component" value="Unassembled WGS sequence"/>
</dbReference>
<feature type="chain" id="PRO_5044754895" evidence="2">
    <location>
        <begin position="25"/>
        <end position="197"/>
    </location>
</feature>
<dbReference type="EMBL" id="JBJQND010000011">
    <property type="protein sequence ID" value="KAL3861439.1"/>
    <property type="molecule type" value="Genomic_DNA"/>
</dbReference>
<sequence length="197" mass="21967">MVVSGKIVFVLVVFEALYMAAVDGLQCPDCTYMTTNVQVPLLKDIIQKIIDTFSDPVCSAEIVDPNTSGIKYQTCARPASDSVSKCRHYRGQVTVKALGQELILNTFERGCYEETISYMPLDGCFQRTSDPRDKSFFQTVIDQFSTFFIKMDVVNFSGKMCICSSTEFDCKNTSGSQGVVLSTVILIVSFVSYFFMI</sequence>
<comment type="caution">
    <text evidence="3">The sequence shown here is derived from an EMBL/GenBank/DDBJ whole genome shotgun (WGS) entry which is preliminary data.</text>
</comment>
<feature type="signal peptide" evidence="2">
    <location>
        <begin position="1"/>
        <end position="24"/>
    </location>
</feature>
<dbReference type="AlphaFoldDB" id="A0ABD3VIN2"/>
<keyword evidence="2" id="KW-0732">Signal</keyword>
<evidence type="ECO:0000256" key="1">
    <source>
        <dbReference type="SAM" id="Phobius"/>
    </source>
</evidence>
<organism evidence="3 4">
    <name type="scientific">Sinanodonta woodiana</name>
    <name type="common">Chinese pond mussel</name>
    <name type="synonym">Anodonta woodiana</name>
    <dbReference type="NCBI Taxonomy" id="1069815"/>
    <lineage>
        <taxon>Eukaryota</taxon>
        <taxon>Metazoa</taxon>
        <taxon>Spiralia</taxon>
        <taxon>Lophotrochozoa</taxon>
        <taxon>Mollusca</taxon>
        <taxon>Bivalvia</taxon>
        <taxon>Autobranchia</taxon>
        <taxon>Heteroconchia</taxon>
        <taxon>Palaeoheterodonta</taxon>
        <taxon>Unionida</taxon>
        <taxon>Unionoidea</taxon>
        <taxon>Unionidae</taxon>
        <taxon>Unioninae</taxon>
        <taxon>Sinanodonta</taxon>
    </lineage>
</organism>
<keyword evidence="4" id="KW-1185">Reference proteome</keyword>
<keyword evidence="1" id="KW-0812">Transmembrane</keyword>
<reference evidence="3 4" key="1">
    <citation type="submission" date="2024-11" db="EMBL/GenBank/DDBJ databases">
        <title>Chromosome-level genome assembly of the freshwater bivalve Anodonta woodiana.</title>
        <authorList>
            <person name="Chen X."/>
        </authorList>
    </citation>
    <scope>NUCLEOTIDE SEQUENCE [LARGE SCALE GENOMIC DNA]</scope>
    <source>
        <strain evidence="3">MN2024</strain>
        <tissue evidence="3">Gills</tissue>
    </source>
</reference>
<evidence type="ECO:0000313" key="3">
    <source>
        <dbReference type="EMBL" id="KAL3861439.1"/>
    </source>
</evidence>
<keyword evidence="1" id="KW-0472">Membrane</keyword>
<protein>
    <submittedName>
        <fullName evidence="3">Uncharacterized protein</fullName>
    </submittedName>
</protein>
<evidence type="ECO:0000313" key="4">
    <source>
        <dbReference type="Proteomes" id="UP001634394"/>
    </source>
</evidence>
<name>A0ABD3VIN2_SINWO</name>